<organism evidence="5 6">
    <name type="scientific">Sporidiobolus salmonicolor</name>
    <name type="common">Yeast-like fungus</name>
    <name type="synonym">Sporobolomyces salmonicolor</name>
    <dbReference type="NCBI Taxonomy" id="5005"/>
    <lineage>
        <taxon>Eukaryota</taxon>
        <taxon>Fungi</taxon>
        <taxon>Dikarya</taxon>
        <taxon>Basidiomycota</taxon>
        <taxon>Pucciniomycotina</taxon>
        <taxon>Microbotryomycetes</taxon>
        <taxon>Sporidiobolales</taxon>
        <taxon>Sporidiobolaceae</taxon>
        <taxon>Sporobolomyces</taxon>
    </lineage>
</organism>
<dbReference type="PANTHER" id="PTHR48112:SF22">
    <property type="entry name" value="MITOCHONDRIAL TRANSCRIPTION FACTOR A, ISOFORM B"/>
    <property type="match status" value="1"/>
</dbReference>
<dbReference type="AlphaFoldDB" id="A0A0D6EPE2"/>
<dbReference type="SMART" id="SM00398">
    <property type="entry name" value="HMG"/>
    <property type="match status" value="1"/>
</dbReference>
<dbReference type="PROSITE" id="PS50118">
    <property type="entry name" value="HMG_BOX_2"/>
    <property type="match status" value="1"/>
</dbReference>
<dbReference type="Proteomes" id="UP000243876">
    <property type="component" value="Unassembled WGS sequence"/>
</dbReference>
<dbReference type="InterPro" id="IPR009071">
    <property type="entry name" value="HMG_box_dom"/>
</dbReference>
<dbReference type="OrthoDB" id="1919336at2759"/>
<dbReference type="GO" id="GO:0005634">
    <property type="term" value="C:nucleus"/>
    <property type="evidence" value="ECO:0007669"/>
    <property type="project" value="UniProtKB-UniRule"/>
</dbReference>
<dbReference type="InterPro" id="IPR036910">
    <property type="entry name" value="HMG_box_dom_sf"/>
</dbReference>
<dbReference type="Gene3D" id="1.10.30.10">
    <property type="entry name" value="High mobility group box domain"/>
    <property type="match status" value="1"/>
</dbReference>
<keyword evidence="2" id="KW-0539">Nucleus</keyword>
<feature type="compositionally biased region" description="Basic residues" evidence="3">
    <location>
        <begin position="267"/>
        <end position="284"/>
    </location>
</feature>
<keyword evidence="6" id="KW-1185">Reference proteome</keyword>
<dbReference type="InterPro" id="IPR050342">
    <property type="entry name" value="HMGB"/>
</dbReference>
<evidence type="ECO:0000256" key="2">
    <source>
        <dbReference type="PROSITE-ProRule" id="PRU00267"/>
    </source>
</evidence>
<feature type="region of interest" description="Disordered" evidence="3">
    <location>
        <begin position="183"/>
        <end position="284"/>
    </location>
</feature>
<dbReference type="GO" id="GO:0003677">
    <property type="term" value="F:DNA binding"/>
    <property type="evidence" value="ECO:0007669"/>
    <property type="project" value="UniProtKB-UniRule"/>
</dbReference>
<feature type="region of interest" description="Disordered" evidence="3">
    <location>
        <begin position="150"/>
        <end position="170"/>
    </location>
</feature>
<accession>A0A0D6EPE2</accession>
<dbReference type="EMBL" id="CENE01000019">
    <property type="protein sequence ID" value="CEQ41942.1"/>
    <property type="molecule type" value="Genomic_DNA"/>
</dbReference>
<gene>
    <name evidence="5" type="primary">SPOSA6832_03707</name>
</gene>
<feature type="non-terminal residue" evidence="5">
    <location>
        <position position="1"/>
    </location>
</feature>
<dbReference type="PANTHER" id="PTHR48112">
    <property type="entry name" value="HIGH MOBILITY GROUP PROTEIN DSP1"/>
    <property type="match status" value="1"/>
</dbReference>
<dbReference type="Pfam" id="PF00505">
    <property type="entry name" value="HMG_box"/>
    <property type="match status" value="1"/>
</dbReference>
<reference evidence="6" key="1">
    <citation type="submission" date="2015-02" db="EMBL/GenBank/DDBJ databases">
        <authorList>
            <person name="Gon?alves P."/>
        </authorList>
    </citation>
    <scope>NUCLEOTIDE SEQUENCE [LARGE SCALE GENOMIC DNA]</scope>
</reference>
<evidence type="ECO:0000313" key="6">
    <source>
        <dbReference type="Proteomes" id="UP000243876"/>
    </source>
</evidence>
<evidence type="ECO:0000313" key="5">
    <source>
        <dbReference type="EMBL" id="CEQ41942.1"/>
    </source>
</evidence>
<name>A0A0D6EPE2_SPOSA</name>
<feature type="domain" description="HMG box" evidence="4">
    <location>
        <begin position="112"/>
        <end position="186"/>
    </location>
</feature>
<dbReference type="SUPFAM" id="SSF47095">
    <property type="entry name" value="HMG-box"/>
    <property type="match status" value="1"/>
</dbReference>
<feature type="region of interest" description="Disordered" evidence="3">
    <location>
        <begin position="64"/>
        <end position="122"/>
    </location>
</feature>
<sequence>MSDIKQTVLSALGDVGHSFDELAKSLGAAQDAISDYVAAHSHPALFQVGPLFALPASTGPTDHALPFDLLPRGDVLGPKSRERERPKRGKKKKDTNAAKPSPAVSVKDPNAPKRPPPAYLAYQNSVASEFRTRHPAESYPEVLKRVSQRWKAMSGEQKKVAFRPPPWIDQYEDKRAEYTLEREAYEVEHRAQPVASTSGGGGGGGGDAAHPGTGTKRGRKSTKEKEALSAAAAPLAGQEAGQDTVVDADTSGESSPRSRPSEPSPPHNKRRKGHKGKTSKSKAC</sequence>
<feature type="compositionally biased region" description="Low complexity" evidence="3">
    <location>
        <begin position="228"/>
        <end position="242"/>
    </location>
</feature>
<evidence type="ECO:0000259" key="4">
    <source>
        <dbReference type="PROSITE" id="PS50118"/>
    </source>
</evidence>
<evidence type="ECO:0000256" key="3">
    <source>
        <dbReference type="SAM" id="MobiDB-lite"/>
    </source>
</evidence>
<proteinExistence type="predicted"/>
<feature type="DNA-binding region" description="HMG box" evidence="2">
    <location>
        <begin position="112"/>
        <end position="186"/>
    </location>
</feature>
<protein>
    <submittedName>
        <fullName evidence="5">SPOSA6832_03707-mRNA-1:cds</fullName>
    </submittedName>
</protein>
<evidence type="ECO:0000256" key="1">
    <source>
        <dbReference type="ARBA" id="ARBA00023125"/>
    </source>
</evidence>
<keyword evidence="1 2" id="KW-0238">DNA-binding</keyword>
<feature type="compositionally biased region" description="Gly residues" evidence="3">
    <location>
        <begin position="198"/>
        <end position="207"/>
    </location>
</feature>